<evidence type="ECO:0000313" key="1">
    <source>
        <dbReference type="EMBL" id="RZB90075.1"/>
    </source>
</evidence>
<dbReference type="EMBL" id="QZWG01000009">
    <property type="protein sequence ID" value="RZB90075.1"/>
    <property type="molecule type" value="Genomic_DNA"/>
</dbReference>
<proteinExistence type="predicted"/>
<name>A0A445IVC3_GLYSO</name>
<keyword evidence="2" id="KW-1185">Reference proteome</keyword>
<comment type="caution">
    <text evidence="1">The sequence shown here is derived from an EMBL/GenBank/DDBJ whole genome shotgun (WGS) entry which is preliminary data.</text>
</comment>
<evidence type="ECO:0000313" key="2">
    <source>
        <dbReference type="Proteomes" id="UP000289340"/>
    </source>
</evidence>
<dbReference type="Proteomes" id="UP000289340">
    <property type="component" value="Chromosome 9"/>
</dbReference>
<organism evidence="1 2">
    <name type="scientific">Glycine soja</name>
    <name type="common">Wild soybean</name>
    <dbReference type="NCBI Taxonomy" id="3848"/>
    <lineage>
        <taxon>Eukaryota</taxon>
        <taxon>Viridiplantae</taxon>
        <taxon>Streptophyta</taxon>
        <taxon>Embryophyta</taxon>
        <taxon>Tracheophyta</taxon>
        <taxon>Spermatophyta</taxon>
        <taxon>Magnoliopsida</taxon>
        <taxon>eudicotyledons</taxon>
        <taxon>Gunneridae</taxon>
        <taxon>Pentapetalae</taxon>
        <taxon>rosids</taxon>
        <taxon>fabids</taxon>
        <taxon>Fabales</taxon>
        <taxon>Fabaceae</taxon>
        <taxon>Papilionoideae</taxon>
        <taxon>50 kb inversion clade</taxon>
        <taxon>NPAAA clade</taxon>
        <taxon>indigoferoid/millettioid clade</taxon>
        <taxon>Phaseoleae</taxon>
        <taxon>Glycine</taxon>
        <taxon>Glycine subgen. Soja</taxon>
    </lineage>
</organism>
<accession>A0A445IVC3</accession>
<protein>
    <submittedName>
        <fullName evidence="1">Uncharacterized protein</fullName>
    </submittedName>
</protein>
<dbReference type="AlphaFoldDB" id="A0A445IVC3"/>
<reference evidence="1 2" key="1">
    <citation type="submission" date="2018-09" db="EMBL/GenBank/DDBJ databases">
        <title>A high-quality reference genome of wild soybean provides a powerful tool to mine soybean genomes.</title>
        <authorList>
            <person name="Xie M."/>
            <person name="Chung C.Y.L."/>
            <person name="Li M.-W."/>
            <person name="Wong F.-L."/>
            <person name="Chan T.-F."/>
            <person name="Lam H.-M."/>
        </authorList>
    </citation>
    <scope>NUCLEOTIDE SEQUENCE [LARGE SCALE GENOMIC DNA]</scope>
    <source>
        <strain evidence="2">cv. W05</strain>
        <tissue evidence="1">Hypocotyl of etiolated seedlings</tissue>
    </source>
</reference>
<gene>
    <name evidence="1" type="ORF">D0Y65_022847</name>
</gene>
<sequence length="131" mass="15051">MANYSISKHNTNEISKLSNKKDYLQLIKSHKGNENKIKLVQPRPQNCRITSRHNKAIQSRKMVMVIAIIIGRWLYCDSYRQMKKVGSTLAIKKVSFEHSILEKANKNIIVSVGTQNQESDPFECSMEEKGL</sequence>